<accession>A0A1H6FV65</accession>
<dbReference type="GO" id="GO:0000166">
    <property type="term" value="F:nucleotide binding"/>
    <property type="evidence" value="ECO:0007669"/>
    <property type="project" value="InterPro"/>
</dbReference>
<dbReference type="GO" id="GO:0003676">
    <property type="term" value="F:nucleic acid binding"/>
    <property type="evidence" value="ECO:0007669"/>
    <property type="project" value="InterPro"/>
</dbReference>
<dbReference type="Proteomes" id="UP000222056">
    <property type="component" value="Unassembled WGS sequence"/>
</dbReference>
<dbReference type="SUPFAM" id="SSF47819">
    <property type="entry name" value="HRDC-like"/>
    <property type="match status" value="2"/>
</dbReference>
<dbReference type="CDD" id="cd06142">
    <property type="entry name" value="RNaseD_exo"/>
    <property type="match status" value="1"/>
</dbReference>
<gene>
    <name evidence="2" type="ORF">SAMN02745716_1392</name>
</gene>
<dbReference type="InterPro" id="IPR010997">
    <property type="entry name" value="HRDC-like_sf"/>
</dbReference>
<dbReference type="STRING" id="29539.SAMN02745716_1392"/>
<evidence type="ECO:0000313" key="2">
    <source>
        <dbReference type="EMBL" id="SEH13903.1"/>
    </source>
</evidence>
<dbReference type="InterPro" id="IPR002121">
    <property type="entry name" value="HRDC_dom"/>
</dbReference>
<sequence length="399" mass="43909">MVTSDGYARAVTSELATAAERGGRIALDTEFVSERRYRTLLCLVQVAVPAADAPGGVRCEVLDPLDPHFDPGPLARVLADPRVEVIVHAGRQDIALLRREWRCEVRNVFDTQVAAGFLGFGAQEGYQSLVQKVLGVKLEGGEGFTRWDRRPLTEAQLRYARDDARLLLDLGAELERRLRELGRLEWAREESRALESASDEREPLQVLRRLPRLGRLSGEQRAVALGLVEWREQKAALLDRPAGSVLADHVLVELARRRPRSRAELATVRGLDGHVAGRNAQELLEVIERSRNREAPPLPPPPPQRDPAEQPIASLAQALVRQRAREAGIAVELVATQSELQAFVAAVRRGEEPGGRLATGWRRELVGDELRDLVAGRLALAAGADGLEVVPVAAQERAQ</sequence>
<dbReference type="GO" id="GO:0008408">
    <property type="term" value="F:3'-5' exonuclease activity"/>
    <property type="evidence" value="ECO:0007669"/>
    <property type="project" value="InterPro"/>
</dbReference>
<dbReference type="Gene3D" id="3.30.420.10">
    <property type="entry name" value="Ribonuclease H-like superfamily/Ribonuclease H"/>
    <property type="match status" value="1"/>
</dbReference>
<dbReference type="EMBL" id="FNWJ01000002">
    <property type="protein sequence ID" value="SEH13903.1"/>
    <property type="molecule type" value="Genomic_DNA"/>
</dbReference>
<dbReference type="PROSITE" id="PS50967">
    <property type="entry name" value="HRDC"/>
    <property type="match status" value="1"/>
</dbReference>
<reference evidence="3" key="1">
    <citation type="submission" date="2016-10" db="EMBL/GenBank/DDBJ databases">
        <authorList>
            <person name="Varghese N."/>
            <person name="Submissions S."/>
        </authorList>
    </citation>
    <scope>NUCLEOTIDE SEQUENCE [LARGE SCALE GENOMIC DNA]</scope>
    <source>
        <strain evidence="3">ATCC 35263</strain>
    </source>
</reference>
<dbReference type="GO" id="GO:0006139">
    <property type="term" value="P:nucleobase-containing compound metabolic process"/>
    <property type="evidence" value="ECO:0007669"/>
    <property type="project" value="InterPro"/>
</dbReference>
<proteinExistence type="predicted"/>
<dbReference type="InterPro" id="IPR051086">
    <property type="entry name" value="RNase_D-like"/>
</dbReference>
<dbReference type="AlphaFoldDB" id="A0A1H6FV65"/>
<evidence type="ECO:0000259" key="1">
    <source>
        <dbReference type="PROSITE" id="PS50967"/>
    </source>
</evidence>
<dbReference type="PANTHER" id="PTHR47649:SF1">
    <property type="entry name" value="RIBONUCLEASE D"/>
    <property type="match status" value="1"/>
</dbReference>
<evidence type="ECO:0000313" key="3">
    <source>
        <dbReference type="Proteomes" id="UP000222056"/>
    </source>
</evidence>
<dbReference type="PANTHER" id="PTHR47649">
    <property type="entry name" value="RIBONUCLEASE D"/>
    <property type="match status" value="1"/>
</dbReference>
<name>A0A1H6FV65_THEAL</name>
<feature type="domain" description="HRDC" evidence="1">
    <location>
        <begin position="217"/>
        <end position="297"/>
    </location>
</feature>
<dbReference type="Gene3D" id="1.10.150.80">
    <property type="entry name" value="HRDC domain"/>
    <property type="match status" value="2"/>
</dbReference>
<dbReference type="Pfam" id="PF01612">
    <property type="entry name" value="DNA_pol_A_exo1"/>
    <property type="match status" value="1"/>
</dbReference>
<dbReference type="OrthoDB" id="144122at2"/>
<dbReference type="SMART" id="SM00474">
    <property type="entry name" value="35EXOc"/>
    <property type="match status" value="1"/>
</dbReference>
<dbReference type="SMART" id="SM00341">
    <property type="entry name" value="HRDC"/>
    <property type="match status" value="1"/>
</dbReference>
<dbReference type="Pfam" id="PF00570">
    <property type="entry name" value="HRDC"/>
    <property type="match status" value="1"/>
</dbReference>
<keyword evidence="3" id="KW-1185">Reference proteome</keyword>
<dbReference type="InterPro" id="IPR012337">
    <property type="entry name" value="RNaseH-like_sf"/>
</dbReference>
<organism evidence="2 3">
    <name type="scientific">Thermoleophilum album</name>
    <dbReference type="NCBI Taxonomy" id="29539"/>
    <lineage>
        <taxon>Bacteria</taxon>
        <taxon>Bacillati</taxon>
        <taxon>Actinomycetota</taxon>
        <taxon>Thermoleophilia</taxon>
        <taxon>Thermoleophilales</taxon>
        <taxon>Thermoleophilaceae</taxon>
        <taxon>Thermoleophilum</taxon>
    </lineage>
</organism>
<protein>
    <submittedName>
        <fullName evidence="2">Ribonuclease D</fullName>
    </submittedName>
</protein>
<dbReference type="SUPFAM" id="SSF53098">
    <property type="entry name" value="Ribonuclease H-like"/>
    <property type="match status" value="1"/>
</dbReference>
<dbReference type="InterPro" id="IPR044876">
    <property type="entry name" value="HRDC_dom_sf"/>
</dbReference>
<dbReference type="InterPro" id="IPR036397">
    <property type="entry name" value="RNaseH_sf"/>
</dbReference>
<dbReference type="InterPro" id="IPR002562">
    <property type="entry name" value="3'-5'_exonuclease_dom"/>
</dbReference>